<reference evidence="2" key="1">
    <citation type="journal article" date="2023" name="G3 (Bethesda)">
        <title>Genome assembly and association tests identify interacting loci associated with vigor, precocity, and sex in interspecific pistachio rootstocks.</title>
        <authorList>
            <person name="Palmer W."/>
            <person name="Jacygrad E."/>
            <person name="Sagayaradj S."/>
            <person name="Cavanaugh K."/>
            <person name="Han R."/>
            <person name="Bertier L."/>
            <person name="Beede B."/>
            <person name="Kafkas S."/>
            <person name="Golino D."/>
            <person name="Preece J."/>
            <person name="Michelmore R."/>
        </authorList>
    </citation>
    <scope>NUCLEOTIDE SEQUENCE [LARGE SCALE GENOMIC DNA]</scope>
</reference>
<gene>
    <name evidence="1" type="ORF">Patl1_34014</name>
</gene>
<dbReference type="Proteomes" id="UP001164250">
    <property type="component" value="Chromosome 15"/>
</dbReference>
<name>A0ACC0ZQY9_9ROSI</name>
<proteinExistence type="predicted"/>
<comment type="caution">
    <text evidence="1">The sequence shown here is derived from an EMBL/GenBank/DDBJ whole genome shotgun (WGS) entry which is preliminary data.</text>
</comment>
<evidence type="ECO:0000313" key="1">
    <source>
        <dbReference type="EMBL" id="KAJ0075652.1"/>
    </source>
</evidence>
<organism evidence="1 2">
    <name type="scientific">Pistacia atlantica</name>
    <dbReference type="NCBI Taxonomy" id="434234"/>
    <lineage>
        <taxon>Eukaryota</taxon>
        <taxon>Viridiplantae</taxon>
        <taxon>Streptophyta</taxon>
        <taxon>Embryophyta</taxon>
        <taxon>Tracheophyta</taxon>
        <taxon>Spermatophyta</taxon>
        <taxon>Magnoliopsida</taxon>
        <taxon>eudicotyledons</taxon>
        <taxon>Gunneridae</taxon>
        <taxon>Pentapetalae</taxon>
        <taxon>rosids</taxon>
        <taxon>malvids</taxon>
        <taxon>Sapindales</taxon>
        <taxon>Anacardiaceae</taxon>
        <taxon>Pistacia</taxon>
    </lineage>
</organism>
<keyword evidence="2" id="KW-1185">Reference proteome</keyword>
<evidence type="ECO:0000313" key="2">
    <source>
        <dbReference type="Proteomes" id="UP001164250"/>
    </source>
</evidence>
<dbReference type="EMBL" id="CM047910">
    <property type="protein sequence ID" value="KAJ0075652.1"/>
    <property type="molecule type" value="Genomic_DNA"/>
</dbReference>
<sequence length="171" mass="18936">MMMNGHKADQSVEAMNGEAGKEVIINRRRNEVVVQLLLSLMFLPSGLILMLLSTCLEFLWLQQLILCCNCLSVEQGCSGKFQRFPQGSHAWLIFALDQVFAYAMLSAGSAAASVTNLNRTGIKHTPLPNFCKALYRFCDHIAVSIAFTFFSSLLLAASVIQDVIWLTNTKS</sequence>
<accession>A0ACC0ZQY9</accession>
<protein>
    <submittedName>
        <fullName evidence="1">Uncharacterized protein</fullName>
    </submittedName>
</protein>